<dbReference type="SUPFAM" id="SSF53474">
    <property type="entry name" value="alpha/beta-Hydrolases"/>
    <property type="match status" value="1"/>
</dbReference>
<proteinExistence type="predicted"/>
<evidence type="ECO:0000256" key="1">
    <source>
        <dbReference type="ARBA" id="ARBA00022679"/>
    </source>
</evidence>
<keyword evidence="3" id="KW-0378">Hydrolase</keyword>
<name>A0ABZ2L524_9BACT</name>
<dbReference type="Pfam" id="PF00561">
    <property type="entry name" value="Abhydrolase_1"/>
    <property type="match status" value="1"/>
</dbReference>
<accession>A0ABZ2L524</accession>
<dbReference type="InterPro" id="IPR029058">
    <property type="entry name" value="AB_hydrolase_fold"/>
</dbReference>
<organism evidence="3 4">
    <name type="scientific">Pendulispora rubella</name>
    <dbReference type="NCBI Taxonomy" id="2741070"/>
    <lineage>
        <taxon>Bacteria</taxon>
        <taxon>Pseudomonadati</taxon>
        <taxon>Myxococcota</taxon>
        <taxon>Myxococcia</taxon>
        <taxon>Myxococcales</taxon>
        <taxon>Sorangiineae</taxon>
        <taxon>Pendulisporaceae</taxon>
        <taxon>Pendulispora</taxon>
    </lineage>
</organism>
<keyword evidence="4" id="KW-1185">Reference proteome</keyword>
<dbReference type="RefSeq" id="WP_394835623.1">
    <property type="nucleotide sequence ID" value="NZ_CP089929.1"/>
</dbReference>
<feature type="domain" description="AB hydrolase-1" evidence="2">
    <location>
        <begin position="93"/>
        <end position="251"/>
    </location>
</feature>
<dbReference type="Proteomes" id="UP001374803">
    <property type="component" value="Chromosome"/>
</dbReference>
<evidence type="ECO:0000313" key="3">
    <source>
        <dbReference type="EMBL" id="WXB05973.1"/>
    </source>
</evidence>
<dbReference type="PIRSF" id="PIRSF000443">
    <property type="entry name" value="Homoser_Ac_trans"/>
    <property type="match status" value="1"/>
</dbReference>
<dbReference type="PANTHER" id="PTHR32268:SF11">
    <property type="entry name" value="HOMOSERINE O-ACETYLTRANSFERASE"/>
    <property type="match status" value="1"/>
</dbReference>
<protein>
    <submittedName>
        <fullName evidence="3">Alpha/beta fold hydrolase</fullName>
    </submittedName>
</protein>
<dbReference type="InterPro" id="IPR000073">
    <property type="entry name" value="AB_hydrolase_1"/>
</dbReference>
<evidence type="ECO:0000313" key="4">
    <source>
        <dbReference type="Proteomes" id="UP001374803"/>
    </source>
</evidence>
<dbReference type="NCBIfam" id="NF005071">
    <property type="entry name" value="PRK06489.1"/>
    <property type="match status" value="1"/>
</dbReference>
<sequence length="383" mass="42125">MPHHDRRSLSRLGGVILVGQSIVTMALTACAARPPAEVSSTVASAAPLVPGQEEGDFTIRDVRFASGEAIPELRLHYTTLGKPHKGTNGAVDNAVLLLHGTTGRGRQFLTESFRSVLFGAGQPLDTSKYYVIMPDNVGAGQSSKPSESLHGRFPHYAYADIVELQHRLVTEKLGIARLRLLLGTSMGGMHTWLWAEKYPDMMDAAVPIACEPTRILGRNLLWRRMIVEATKGDPKYDQGEYTAQPKAFLAMMPLFYMMTDNPAHLQQTIPSIEKATSFIHPENGFGDRSAPLDANNVVYALDASRDYDPEPDLTKIKTKVLAINFADDELNAVSLGNLARLVPRVPGARFVIVPASERTRGHMTQLLASVWQEHLSELLHELK</sequence>
<dbReference type="Gene3D" id="3.40.50.1820">
    <property type="entry name" value="alpha/beta hydrolase"/>
    <property type="match status" value="1"/>
</dbReference>
<dbReference type="EMBL" id="CP089983">
    <property type="protein sequence ID" value="WXB05973.1"/>
    <property type="molecule type" value="Genomic_DNA"/>
</dbReference>
<dbReference type="PANTHER" id="PTHR32268">
    <property type="entry name" value="HOMOSERINE O-ACETYLTRANSFERASE"/>
    <property type="match status" value="1"/>
</dbReference>
<evidence type="ECO:0000259" key="2">
    <source>
        <dbReference type="Pfam" id="PF00561"/>
    </source>
</evidence>
<keyword evidence="1" id="KW-0808">Transferase</keyword>
<gene>
    <name evidence="3" type="ORF">LVJ94_01675</name>
</gene>
<dbReference type="PROSITE" id="PS51257">
    <property type="entry name" value="PROKAR_LIPOPROTEIN"/>
    <property type="match status" value="1"/>
</dbReference>
<dbReference type="GO" id="GO:0016787">
    <property type="term" value="F:hydrolase activity"/>
    <property type="evidence" value="ECO:0007669"/>
    <property type="project" value="UniProtKB-KW"/>
</dbReference>
<reference evidence="3" key="1">
    <citation type="submission" date="2021-12" db="EMBL/GenBank/DDBJ databases">
        <title>Discovery of the Pendulisporaceae a myxobacterial family with distinct sporulation behavior and unique specialized metabolism.</title>
        <authorList>
            <person name="Garcia R."/>
            <person name="Popoff A."/>
            <person name="Bader C.D."/>
            <person name="Loehr J."/>
            <person name="Walesch S."/>
            <person name="Walt C."/>
            <person name="Boldt J."/>
            <person name="Bunk B."/>
            <person name="Haeckl F.J.F.P.J."/>
            <person name="Gunesch A.P."/>
            <person name="Birkelbach J."/>
            <person name="Nuebel U."/>
            <person name="Pietschmann T."/>
            <person name="Bach T."/>
            <person name="Mueller R."/>
        </authorList>
    </citation>
    <scope>NUCLEOTIDE SEQUENCE</scope>
    <source>
        <strain evidence="3">MSr11367</strain>
    </source>
</reference>
<dbReference type="InterPro" id="IPR008220">
    <property type="entry name" value="HAT_MetX-like"/>
</dbReference>